<evidence type="ECO:0000313" key="1">
    <source>
        <dbReference type="EMBL" id="KAI8027598.1"/>
    </source>
</evidence>
<reference evidence="1 2" key="1">
    <citation type="journal article" date="2022" name="Plant J.">
        <title>Chromosome-level genome of Camellia lanceoleosa provides a valuable resource for understanding genome evolution and self-incompatibility.</title>
        <authorList>
            <person name="Gong W."/>
            <person name="Xiao S."/>
            <person name="Wang L."/>
            <person name="Liao Z."/>
            <person name="Chang Y."/>
            <person name="Mo W."/>
            <person name="Hu G."/>
            <person name="Li W."/>
            <person name="Zhao G."/>
            <person name="Zhu H."/>
            <person name="Hu X."/>
            <person name="Ji K."/>
            <person name="Xiang X."/>
            <person name="Song Q."/>
            <person name="Yuan D."/>
            <person name="Jin S."/>
            <person name="Zhang L."/>
        </authorList>
    </citation>
    <scope>NUCLEOTIDE SEQUENCE [LARGE SCALE GENOMIC DNA]</scope>
    <source>
        <strain evidence="1">SQ_2022a</strain>
    </source>
</reference>
<protein>
    <submittedName>
        <fullName evidence="1">Protein PLASTID MOVEMENT IMPAIRED 1-RELATED 1</fullName>
    </submittedName>
</protein>
<keyword evidence="2" id="KW-1185">Reference proteome</keyword>
<gene>
    <name evidence="1" type="ORF">LOK49_LG02G01278</name>
</gene>
<organism evidence="1 2">
    <name type="scientific">Camellia lanceoleosa</name>
    <dbReference type="NCBI Taxonomy" id="1840588"/>
    <lineage>
        <taxon>Eukaryota</taxon>
        <taxon>Viridiplantae</taxon>
        <taxon>Streptophyta</taxon>
        <taxon>Embryophyta</taxon>
        <taxon>Tracheophyta</taxon>
        <taxon>Spermatophyta</taxon>
        <taxon>Magnoliopsida</taxon>
        <taxon>eudicotyledons</taxon>
        <taxon>Gunneridae</taxon>
        <taxon>Pentapetalae</taxon>
        <taxon>asterids</taxon>
        <taxon>Ericales</taxon>
        <taxon>Theaceae</taxon>
        <taxon>Camellia</taxon>
    </lineage>
</organism>
<dbReference type="Proteomes" id="UP001060215">
    <property type="component" value="Chromosome 3"/>
</dbReference>
<comment type="caution">
    <text evidence="1">The sequence shown here is derived from an EMBL/GenBank/DDBJ whole genome shotgun (WGS) entry which is preliminary data.</text>
</comment>
<sequence>MIITISVVVQLRDPVRRYETVGELVIALIYGICSDFGNNDEEKRFKVANLHVGGLKVRSRRKRNEWDTKKQRLTVMQWLVAYGLGKTATAGKKAKYELSKGPDLL</sequence>
<accession>A0ACC0IR67</accession>
<name>A0ACC0IR67_9ERIC</name>
<proteinExistence type="predicted"/>
<evidence type="ECO:0000313" key="2">
    <source>
        <dbReference type="Proteomes" id="UP001060215"/>
    </source>
</evidence>
<dbReference type="EMBL" id="CM045760">
    <property type="protein sequence ID" value="KAI8027598.1"/>
    <property type="molecule type" value="Genomic_DNA"/>
</dbReference>